<accession>A0AAN7S1R3</accession>
<evidence type="ECO:0008006" key="3">
    <source>
        <dbReference type="Google" id="ProtNLM"/>
    </source>
</evidence>
<proteinExistence type="predicted"/>
<gene>
    <name evidence="1" type="ORF">QYF61_024120</name>
</gene>
<name>A0AAN7S1R3_MYCAM</name>
<evidence type="ECO:0000313" key="2">
    <source>
        <dbReference type="Proteomes" id="UP001333110"/>
    </source>
</evidence>
<reference evidence="1 2" key="1">
    <citation type="journal article" date="2023" name="J. Hered.">
        <title>Chromosome-level genome of the wood stork (Mycteria americana) provides insight into avian chromosome evolution.</title>
        <authorList>
            <person name="Flamio R. Jr."/>
            <person name="Ramstad K.M."/>
        </authorList>
    </citation>
    <scope>NUCLEOTIDE SEQUENCE [LARGE SCALE GENOMIC DNA]</scope>
    <source>
        <strain evidence="1">JAX WOST 10</strain>
    </source>
</reference>
<keyword evidence="2" id="KW-1185">Reference proteome</keyword>
<evidence type="ECO:0000313" key="1">
    <source>
        <dbReference type="EMBL" id="KAK4825140.1"/>
    </source>
</evidence>
<sequence>MVIKYLGIHLPPGTRNGLRNCRLMKAAYHRSEGWKSHRLGWTSRWVTVWLDDQAWRGVVNESYSARMLVTSATQPGSALFNIFISDLEQVTKYAHQVVDDTRLGGPDSALEGRPAIQRDLGRLEGWAYRNRTKFSKDKCKVLFVGRKSPWQGYRLGGEALWEGPWGCEGGDVSQKCTLAAKEPNSILCCITRHVISRSREAIVCYSALARSHPRTKSWFGLPGTRNQSDFSRGHHHLPCEDRLRDLGLLSLEKKWLWGGTNRSPPVPGGWLLRGWSQATCGIVW</sequence>
<protein>
    <recommendedName>
        <fullName evidence="3">Reverse transcriptase domain-containing protein</fullName>
    </recommendedName>
</protein>
<dbReference type="PANTHER" id="PTHR33332">
    <property type="entry name" value="REVERSE TRANSCRIPTASE DOMAIN-CONTAINING PROTEIN"/>
    <property type="match status" value="1"/>
</dbReference>
<dbReference type="EMBL" id="JAUNZN010000003">
    <property type="protein sequence ID" value="KAK4825140.1"/>
    <property type="molecule type" value="Genomic_DNA"/>
</dbReference>
<comment type="caution">
    <text evidence="1">The sequence shown here is derived from an EMBL/GenBank/DDBJ whole genome shotgun (WGS) entry which is preliminary data.</text>
</comment>
<dbReference type="AlphaFoldDB" id="A0AAN7S1R3"/>
<dbReference type="Proteomes" id="UP001333110">
    <property type="component" value="Unassembled WGS sequence"/>
</dbReference>
<organism evidence="1 2">
    <name type="scientific">Mycteria americana</name>
    <name type="common">Wood stork</name>
    <dbReference type="NCBI Taxonomy" id="33587"/>
    <lineage>
        <taxon>Eukaryota</taxon>
        <taxon>Metazoa</taxon>
        <taxon>Chordata</taxon>
        <taxon>Craniata</taxon>
        <taxon>Vertebrata</taxon>
        <taxon>Euteleostomi</taxon>
        <taxon>Archelosauria</taxon>
        <taxon>Archosauria</taxon>
        <taxon>Dinosauria</taxon>
        <taxon>Saurischia</taxon>
        <taxon>Theropoda</taxon>
        <taxon>Coelurosauria</taxon>
        <taxon>Aves</taxon>
        <taxon>Neognathae</taxon>
        <taxon>Neoaves</taxon>
        <taxon>Aequornithes</taxon>
        <taxon>Ciconiiformes</taxon>
        <taxon>Ciconiidae</taxon>
        <taxon>Mycteria</taxon>
    </lineage>
</organism>